<name>A0A075TZY0_9LACO</name>
<dbReference type="Pfam" id="PF06030">
    <property type="entry name" value="WxLIP_PGBD"/>
    <property type="match status" value="1"/>
</dbReference>
<dbReference type="KEGG" id="wce:WS08_0524"/>
<evidence type="ECO:0000259" key="4">
    <source>
        <dbReference type="Pfam" id="PF11797"/>
    </source>
</evidence>
<dbReference type="KEGG" id="wct:WS74_0525"/>
<dbReference type="PATRIC" id="fig|759620.7.peg.511"/>
<dbReference type="KEGG" id="wci:WS105_0522"/>
<dbReference type="OrthoDB" id="2148359at2"/>
<protein>
    <submittedName>
        <fullName evidence="5">Uncharacterized protein</fullName>
    </submittedName>
</protein>
<dbReference type="RefSeq" id="WP_038528215.1">
    <property type="nucleotide sequence ID" value="NZ_CP009223.1"/>
</dbReference>
<evidence type="ECO:0000256" key="2">
    <source>
        <dbReference type="SAM" id="SignalP"/>
    </source>
</evidence>
<sequence>MKTTYARIIPFAISLLVGISTMPMINADDATSKGMDFGVRAVKQDNQMSDHTYFDLSMKDGQKQTLPVEISNASDDEMKVKVTVVDATTTSIGDVQYLTTNDYDKAKGHRLTDIVEKTNQTITIPKNDTVTVNIMVNSPKKMYGNILGGIQVEKVMPENAQSESDDEGISVRNSYSYVIGTQLHYKNLPKDQFDFSLGEIGLTKVNYRKKLSVDINNDNQKMISKAKTEVKVSNVRKDGSVTDPILKDTIKSGSFAPMSTLHMPLDPDKIKVGDYQIDVTITQGKQKKHLVKKFHISTEDEKAAEKDSVKDSNINWGVLATILVISLGVFGFIIWELKYKSR</sequence>
<dbReference type="STRING" id="759620.WS105_0522"/>
<gene>
    <name evidence="5" type="ORF">WS74_0525</name>
</gene>
<feature type="domain" description="WxL Interacting Protein host binding" evidence="4">
    <location>
        <begin position="167"/>
        <end position="302"/>
    </location>
</feature>
<evidence type="ECO:0000256" key="1">
    <source>
        <dbReference type="SAM" id="Phobius"/>
    </source>
</evidence>
<dbReference type="InterPro" id="IPR021759">
    <property type="entry name" value="WxLIP_HBD"/>
</dbReference>
<dbReference type="Proteomes" id="UP000029079">
    <property type="component" value="Chromosome"/>
</dbReference>
<dbReference type="AlphaFoldDB" id="A0A075TZY0"/>
<organism evidence="5 6">
    <name type="scientific">Weissella ceti</name>
    <dbReference type="NCBI Taxonomy" id="759620"/>
    <lineage>
        <taxon>Bacteria</taxon>
        <taxon>Bacillati</taxon>
        <taxon>Bacillota</taxon>
        <taxon>Bacilli</taxon>
        <taxon>Lactobacillales</taxon>
        <taxon>Lactobacillaceae</taxon>
        <taxon>Weissella</taxon>
    </lineage>
</organism>
<dbReference type="EMBL" id="CP009223">
    <property type="protein sequence ID" value="AIM62777.1"/>
    <property type="molecule type" value="Genomic_DNA"/>
</dbReference>
<keyword evidence="1" id="KW-0812">Transmembrane</keyword>
<feature type="chain" id="PRO_5001710656" evidence="2">
    <location>
        <begin position="28"/>
        <end position="342"/>
    </location>
</feature>
<evidence type="ECO:0000313" key="6">
    <source>
        <dbReference type="Proteomes" id="UP000029079"/>
    </source>
</evidence>
<reference evidence="6" key="2">
    <citation type="submission" date="2014-08" db="EMBL/GenBank/DDBJ databases">
        <title>Complete genome of Weissella ceti strain WS74 isolated from diseased rainbow trout in Brazil.</title>
        <authorList>
            <person name="Figueiredo H.C.P."/>
            <person name="Leal C.A.G."/>
            <person name="Pereira F.L."/>
            <person name="Soares S.C."/>
            <person name="Dorella F.A."/>
            <person name="Carvalho A.F."/>
            <person name="Azevedo V.A.C."/>
        </authorList>
    </citation>
    <scope>NUCLEOTIDE SEQUENCE [LARGE SCALE GENOMIC DNA]</scope>
    <source>
        <strain evidence="6">WS74</strain>
    </source>
</reference>
<keyword evidence="2" id="KW-0732">Signal</keyword>
<accession>A0A075TZY0</accession>
<dbReference type="InterPro" id="IPR010317">
    <property type="entry name" value="WxLIP_PGBD"/>
</dbReference>
<evidence type="ECO:0000259" key="3">
    <source>
        <dbReference type="Pfam" id="PF06030"/>
    </source>
</evidence>
<proteinExistence type="predicted"/>
<keyword evidence="1" id="KW-1133">Transmembrane helix</keyword>
<keyword evidence="1" id="KW-0472">Membrane</keyword>
<dbReference type="Pfam" id="PF11797">
    <property type="entry name" value="WxLIP_HBD"/>
    <property type="match status" value="1"/>
</dbReference>
<feature type="signal peptide" evidence="2">
    <location>
        <begin position="1"/>
        <end position="27"/>
    </location>
</feature>
<keyword evidence="6" id="KW-1185">Reference proteome</keyword>
<feature type="transmembrane region" description="Helical" evidence="1">
    <location>
        <begin position="316"/>
        <end position="335"/>
    </location>
</feature>
<reference evidence="5 6" key="1">
    <citation type="journal article" date="2014" name="Genome Announc.">
        <title>Complete Genome Sequences of Fish Pathogenic Weissella ceti Strains WS74 and WS105.</title>
        <authorList>
            <person name="Figueiredo H.C."/>
            <person name="Leal C.A."/>
            <person name="Dorella F.A."/>
            <person name="Carvalho A.F."/>
            <person name="Soares S.C."/>
            <person name="Pereira F.L."/>
            <person name="Azevedo V.A."/>
        </authorList>
    </citation>
    <scope>NUCLEOTIDE SEQUENCE [LARGE SCALE GENOMIC DNA]</scope>
    <source>
        <strain evidence="5 6">WS74</strain>
    </source>
</reference>
<evidence type="ECO:0000313" key="5">
    <source>
        <dbReference type="EMBL" id="AIM62777.1"/>
    </source>
</evidence>
<feature type="domain" description="WxL Interacting Protein peptidoglycan binding" evidence="3">
    <location>
        <begin position="37"/>
        <end position="154"/>
    </location>
</feature>